<dbReference type="GO" id="GO:0060271">
    <property type="term" value="P:cilium assembly"/>
    <property type="evidence" value="ECO:0007669"/>
    <property type="project" value="InterPro"/>
</dbReference>
<dbReference type="PANTHER" id="PTHR14164">
    <property type="entry name" value="PERICENTRIOLAR MATERIAL 1-RELATED"/>
    <property type="match status" value="1"/>
</dbReference>
<evidence type="ECO:0000259" key="3">
    <source>
        <dbReference type="PROSITE" id="PS50948"/>
    </source>
</evidence>
<dbReference type="InterPro" id="IPR024138">
    <property type="entry name" value="Pericentriolar_Pcm1"/>
</dbReference>
<keyword evidence="2" id="KW-1133">Transmembrane helix</keyword>
<dbReference type="GO" id="GO:0071539">
    <property type="term" value="P:protein localization to centrosome"/>
    <property type="evidence" value="ECO:0007669"/>
    <property type="project" value="InterPro"/>
</dbReference>
<evidence type="ECO:0000256" key="1">
    <source>
        <dbReference type="SAM" id="MobiDB-lite"/>
    </source>
</evidence>
<dbReference type="GO" id="GO:0034454">
    <property type="term" value="P:microtubule anchoring at centrosome"/>
    <property type="evidence" value="ECO:0007669"/>
    <property type="project" value="InterPro"/>
</dbReference>
<dbReference type="GO" id="GO:0005813">
    <property type="term" value="C:centrosome"/>
    <property type="evidence" value="ECO:0007669"/>
    <property type="project" value="InterPro"/>
</dbReference>
<feature type="region of interest" description="Disordered" evidence="1">
    <location>
        <begin position="179"/>
        <end position="198"/>
    </location>
</feature>
<feature type="region of interest" description="Disordered" evidence="1">
    <location>
        <begin position="626"/>
        <end position="678"/>
    </location>
</feature>
<organism>
    <name type="scientific">Branchiostoma floridae</name>
    <name type="common">Florida lancelet</name>
    <name type="synonym">Amphioxus</name>
    <dbReference type="NCBI Taxonomy" id="7739"/>
    <lineage>
        <taxon>Eukaryota</taxon>
        <taxon>Metazoa</taxon>
        <taxon>Chordata</taxon>
        <taxon>Cephalochordata</taxon>
        <taxon>Leptocardii</taxon>
        <taxon>Amphioxiformes</taxon>
        <taxon>Branchiostomatidae</taxon>
        <taxon>Branchiostoma</taxon>
    </lineage>
</organism>
<sequence>MSATPRSTPRKRHHVSGSGNTPSGKRAQKRTDDDNTICRSLPFGSPKKTRSRGYIYSPRRSPQKSPVKRHDWTDQENKALIEFIDLSMLDENHNIEEENHWPMKGVDSPYWKKAAKAIKKRTHSSILLTASRVRKQNQKLRAQFDKSIKKAAAHFGLDVDIISKTRKTTNTFDRATQTEPMKQPMTQDSGIQTTGTAQEQYTEQNLLEDDSSDTSVKAGLAMCKALLPSSLSTLLVLLIPHIVNLPSTPSFGDELFSNVATARGINTYPTDFFSRSLDAMTTLQDSNKPNLMYILARILTEKRPGTSIPLLQLDRMPFGMIQYQLQFYNATNVHQINTSPDYAVWLETMVAEFPTRFIRLFRGPGWSGVASQDKNNPLKGVVKCSVNWNEIVNDYENLCQDPVDRFQPLRRTRFPTVTPTVVTGSLTSLFTLNKCAGACLNSTSCLAFLWLRGILFSNTCTMYTMIETPVNASNSDLYFKTLPTTVRPAIIPVPTTTQPTMIPVTTQPTPLTTTKANRVSASNVGPAVLAGVAIATTVAGFVLGVITSQLVQWCRSKAKGNRNLRRADLEEENPDDGHLLPLPLPRTDQAGDDHVQYDVPTEGVSVRRLSSGPYQELRPAQYQGLVHESNGDPATPPLASGGDDDGEYVDPQVPLAREDSDPTGNYEAVDDSYLELQP</sequence>
<dbReference type="AlphaFoldDB" id="C3YAZ6"/>
<gene>
    <name evidence="4" type="ORF">BRAFLDRAFT_107991</name>
</gene>
<dbReference type="PANTHER" id="PTHR14164:SF12">
    <property type="entry name" value="PERICENTRIOLAR MATERIAL 1 PROTEIN"/>
    <property type="match status" value="1"/>
</dbReference>
<feature type="compositionally biased region" description="Acidic residues" evidence="1">
    <location>
        <begin position="668"/>
        <end position="678"/>
    </location>
</feature>
<dbReference type="InterPro" id="IPR003609">
    <property type="entry name" value="Pan_app"/>
</dbReference>
<proteinExistence type="predicted"/>
<feature type="region of interest" description="Disordered" evidence="1">
    <location>
        <begin position="1"/>
        <end position="73"/>
    </location>
</feature>
<accession>C3YAZ6</accession>
<feature type="region of interest" description="Disordered" evidence="1">
    <location>
        <begin position="565"/>
        <end position="614"/>
    </location>
</feature>
<dbReference type="EMBL" id="GG666495">
    <property type="protein sequence ID" value="EEN62597.1"/>
    <property type="molecule type" value="Genomic_DNA"/>
</dbReference>
<dbReference type="PROSITE" id="PS50948">
    <property type="entry name" value="PAN"/>
    <property type="match status" value="1"/>
</dbReference>
<feature type="transmembrane region" description="Helical" evidence="2">
    <location>
        <begin position="527"/>
        <end position="551"/>
    </location>
</feature>
<keyword evidence="2" id="KW-0472">Membrane</keyword>
<name>C3YAZ6_BRAFL</name>
<keyword evidence="2" id="KW-0812">Transmembrane</keyword>
<feature type="domain" description="Apple" evidence="3">
    <location>
        <begin position="399"/>
        <end position="482"/>
    </location>
</feature>
<evidence type="ECO:0000313" key="4">
    <source>
        <dbReference type="EMBL" id="EEN62597.1"/>
    </source>
</evidence>
<dbReference type="InParanoid" id="C3YAZ6"/>
<evidence type="ECO:0000256" key="2">
    <source>
        <dbReference type="SAM" id="Phobius"/>
    </source>
</evidence>
<protein>
    <recommendedName>
        <fullName evidence="3">Apple domain-containing protein</fullName>
    </recommendedName>
</protein>
<reference evidence="4" key="1">
    <citation type="journal article" date="2008" name="Nature">
        <title>The amphioxus genome and the evolution of the chordate karyotype.</title>
        <authorList>
            <consortium name="US DOE Joint Genome Institute (JGI-PGF)"/>
            <person name="Putnam N.H."/>
            <person name="Butts T."/>
            <person name="Ferrier D.E.K."/>
            <person name="Furlong R.F."/>
            <person name="Hellsten U."/>
            <person name="Kawashima T."/>
            <person name="Robinson-Rechavi M."/>
            <person name="Shoguchi E."/>
            <person name="Terry A."/>
            <person name="Yu J.-K."/>
            <person name="Benito-Gutierrez E.L."/>
            <person name="Dubchak I."/>
            <person name="Garcia-Fernandez J."/>
            <person name="Gibson-Brown J.J."/>
            <person name="Grigoriev I.V."/>
            <person name="Horton A.C."/>
            <person name="de Jong P.J."/>
            <person name="Jurka J."/>
            <person name="Kapitonov V.V."/>
            <person name="Kohara Y."/>
            <person name="Kuroki Y."/>
            <person name="Lindquist E."/>
            <person name="Lucas S."/>
            <person name="Osoegawa K."/>
            <person name="Pennacchio L.A."/>
            <person name="Salamov A.A."/>
            <person name="Satou Y."/>
            <person name="Sauka-Spengler T."/>
            <person name="Schmutz J."/>
            <person name="Shin-I T."/>
            <person name="Toyoda A."/>
            <person name="Bronner-Fraser M."/>
            <person name="Fujiyama A."/>
            <person name="Holland L.Z."/>
            <person name="Holland P.W.H."/>
            <person name="Satoh N."/>
            <person name="Rokhsar D.S."/>
        </authorList>
    </citation>
    <scope>NUCLEOTIDE SEQUENCE [LARGE SCALE GENOMIC DNA]</scope>
    <source>
        <strain evidence="4">S238N-H82</strain>
        <tissue evidence="4">Testes</tissue>
    </source>
</reference>
<dbReference type="Pfam" id="PF08276">
    <property type="entry name" value="PAN_2"/>
    <property type="match status" value="1"/>
</dbReference>